<dbReference type="Pfam" id="PF04978">
    <property type="entry name" value="MST"/>
    <property type="match status" value="1"/>
</dbReference>
<evidence type="ECO:0000256" key="1">
    <source>
        <dbReference type="SAM" id="MobiDB-lite"/>
    </source>
</evidence>
<feature type="region of interest" description="Disordered" evidence="1">
    <location>
        <begin position="175"/>
        <end position="194"/>
    </location>
</feature>
<dbReference type="Proteomes" id="UP001260872">
    <property type="component" value="Unassembled WGS sequence"/>
</dbReference>
<dbReference type="EMBL" id="JAVKGT010000026">
    <property type="protein sequence ID" value="MDR5712470.1"/>
    <property type="molecule type" value="Genomic_DNA"/>
</dbReference>
<name>A0ABU1FVH0_9MICC</name>
<dbReference type="SUPFAM" id="SSF109854">
    <property type="entry name" value="DinB/YfiT-like putative metalloenzymes"/>
    <property type="match status" value="1"/>
</dbReference>
<protein>
    <submittedName>
        <fullName evidence="2">DUF664 domain-containing protein</fullName>
    </submittedName>
</protein>
<organism evidence="2 3">
    <name type="scientific">Nesterenkonia flava</name>
    <dbReference type="NCBI Taxonomy" id="469799"/>
    <lineage>
        <taxon>Bacteria</taxon>
        <taxon>Bacillati</taxon>
        <taxon>Actinomycetota</taxon>
        <taxon>Actinomycetes</taxon>
        <taxon>Micrococcales</taxon>
        <taxon>Micrococcaceae</taxon>
        <taxon>Nesterenkonia</taxon>
    </lineage>
</organism>
<dbReference type="InterPro" id="IPR007061">
    <property type="entry name" value="MST-like"/>
</dbReference>
<evidence type="ECO:0000313" key="2">
    <source>
        <dbReference type="EMBL" id="MDR5712470.1"/>
    </source>
</evidence>
<evidence type="ECO:0000313" key="3">
    <source>
        <dbReference type="Proteomes" id="UP001260872"/>
    </source>
</evidence>
<gene>
    <name evidence="2" type="ORF">RH857_10055</name>
</gene>
<keyword evidence="3" id="KW-1185">Reference proteome</keyword>
<comment type="caution">
    <text evidence="2">The sequence shown here is derived from an EMBL/GenBank/DDBJ whole genome shotgun (WGS) entry which is preliminary data.</text>
</comment>
<proteinExistence type="predicted"/>
<reference evidence="3" key="1">
    <citation type="submission" date="2023-07" db="EMBL/GenBank/DDBJ databases">
        <title>Description of three actinobacteria isolated from air of manufacturing shop in a pharmaceutical factory.</title>
        <authorList>
            <person name="Zhang D.-F."/>
        </authorList>
    </citation>
    <scope>NUCLEOTIDE SEQUENCE [LARGE SCALE GENOMIC DNA]</scope>
    <source>
        <strain evidence="3">CCTCC AB 207010</strain>
    </source>
</reference>
<dbReference type="InterPro" id="IPR034660">
    <property type="entry name" value="DinB/YfiT-like"/>
</dbReference>
<sequence length="194" mass="21370">MTPPPAPEPPDSGVADTGAFRDDQVLVEFILHKFDQLTSIVQELDDAAANTELHVPGSNSPVQLLIHCCGAMRRWSSTVNLGVTVPRDRESEFHVRMPVHQALEIAEQTRALFLADTAVTSFDAAPVALPEDRADFWTGSCRGVLLHVLEEVSQHLGHAEITRDLLALGRDGEAKLTRRSREDSPRNQHGKEIL</sequence>
<dbReference type="Gene3D" id="1.20.120.450">
    <property type="entry name" value="dinb family like domain"/>
    <property type="match status" value="1"/>
</dbReference>
<dbReference type="RefSeq" id="WP_310537842.1">
    <property type="nucleotide sequence ID" value="NZ_BAAAOC010000084.1"/>
</dbReference>
<accession>A0ABU1FVH0</accession>